<feature type="domain" description="HAP1 N-terminal" evidence="5">
    <location>
        <begin position="10"/>
        <end position="169"/>
    </location>
</feature>
<evidence type="ECO:0000256" key="3">
    <source>
        <dbReference type="ARBA" id="ARBA00023128"/>
    </source>
</evidence>
<evidence type="ECO:0000313" key="8">
    <source>
        <dbReference type="WBParaSite" id="ECPE_0001047201-mRNA-1"/>
    </source>
</evidence>
<proteinExistence type="predicted"/>
<dbReference type="InterPro" id="IPR051946">
    <property type="entry name" value="Intracell_Traff-Reg"/>
</dbReference>
<dbReference type="Pfam" id="PF04849">
    <property type="entry name" value="HAP1_N"/>
    <property type="match status" value="1"/>
</dbReference>
<reference evidence="6 7" key="2">
    <citation type="submission" date="2018-11" db="EMBL/GenBank/DDBJ databases">
        <authorList>
            <consortium name="Pathogen Informatics"/>
        </authorList>
    </citation>
    <scope>NUCLEOTIDE SEQUENCE [LARGE SCALE GENOMIC DNA]</scope>
    <source>
        <strain evidence="6 7">Egypt</strain>
    </source>
</reference>
<dbReference type="GO" id="GO:0006605">
    <property type="term" value="P:protein targeting"/>
    <property type="evidence" value="ECO:0007669"/>
    <property type="project" value="TreeGrafter"/>
</dbReference>
<dbReference type="PANTHER" id="PTHR15751">
    <property type="entry name" value="TRAFFICKING KINESIN-BINDING PROTEIN"/>
    <property type="match status" value="1"/>
</dbReference>
<evidence type="ECO:0000256" key="4">
    <source>
        <dbReference type="SAM" id="Coils"/>
    </source>
</evidence>
<sequence length="170" mass="19629">MGTPVEFWTMEELEKVLCGLRVSQMAHTYEDLEAITHLLEEKQNDLELAAKIGKNLLDKNHELERRLSDAEKKLISTEDTISQLRHDLTIRDNLLQIYSRDHQEDDRTSISSGWMSPVPPTGAVSDSTEGFSLASVNFSQLHQKLRELEEENFVLREEVSKLFQLCPERF</sequence>
<comment type="subcellular location">
    <subcellularLocation>
        <location evidence="1">Mitochondrion</location>
    </subcellularLocation>
</comment>
<gene>
    <name evidence="6" type="ORF">ECPE_LOCUS10440</name>
</gene>
<accession>A0A183AU05</accession>
<dbReference type="WBParaSite" id="ECPE_0001047201-mRNA-1">
    <property type="protein sequence ID" value="ECPE_0001047201-mRNA-1"/>
    <property type="gene ID" value="ECPE_0001047201"/>
</dbReference>
<evidence type="ECO:0000313" key="6">
    <source>
        <dbReference type="EMBL" id="VDP87049.1"/>
    </source>
</evidence>
<keyword evidence="3" id="KW-0496">Mitochondrion</keyword>
<dbReference type="Proteomes" id="UP000272942">
    <property type="component" value="Unassembled WGS sequence"/>
</dbReference>
<reference evidence="8" key="1">
    <citation type="submission" date="2016-06" db="UniProtKB">
        <authorList>
            <consortium name="WormBaseParasite"/>
        </authorList>
    </citation>
    <scope>IDENTIFICATION</scope>
</reference>
<dbReference type="GO" id="GO:0047496">
    <property type="term" value="P:vesicle transport along microtubule"/>
    <property type="evidence" value="ECO:0007669"/>
    <property type="project" value="TreeGrafter"/>
</dbReference>
<dbReference type="GO" id="GO:0048311">
    <property type="term" value="P:mitochondrion distribution"/>
    <property type="evidence" value="ECO:0007669"/>
    <property type="project" value="TreeGrafter"/>
</dbReference>
<evidence type="ECO:0000259" key="5">
    <source>
        <dbReference type="SMART" id="SM01424"/>
    </source>
</evidence>
<dbReference type="PANTHER" id="PTHR15751:SF12">
    <property type="entry name" value="TRAFFICKING KINESIN-BINDING PROTEIN MILT"/>
    <property type="match status" value="1"/>
</dbReference>
<evidence type="ECO:0000256" key="1">
    <source>
        <dbReference type="ARBA" id="ARBA00004173"/>
    </source>
</evidence>
<dbReference type="EMBL" id="UZAN01049073">
    <property type="protein sequence ID" value="VDP87049.1"/>
    <property type="molecule type" value="Genomic_DNA"/>
</dbReference>
<name>A0A183AU05_9TREM</name>
<dbReference type="GO" id="GO:0017022">
    <property type="term" value="F:myosin binding"/>
    <property type="evidence" value="ECO:0007669"/>
    <property type="project" value="TreeGrafter"/>
</dbReference>
<dbReference type="OrthoDB" id="10067624at2759"/>
<protein>
    <submittedName>
        <fullName evidence="8">HAP1 N-terminal domain-containing protein</fullName>
    </submittedName>
</protein>
<feature type="coiled-coil region" evidence="4">
    <location>
        <begin position="138"/>
        <end position="165"/>
    </location>
</feature>
<dbReference type="GO" id="GO:0005739">
    <property type="term" value="C:mitochondrion"/>
    <property type="evidence" value="ECO:0007669"/>
    <property type="project" value="UniProtKB-SubCell"/>
</dbReference>
<dbReference type="SMART" id="SM01424">
    <property type="entry name" value="HAP1_N"/>
    <property type="match status" value="1"/>
</dbReference>
<evidence type="ECO:0000256" key="2">
    <source>
        <dbReference type="ARBA" id="ARBA00023054"/>
    </source>
</evidence>
<keyword evidence="7" id="KW-1185">Reference proteome</keyword>
<dbReference type="AlphaFoldDB" id="A0A183AU05"/>
<evidence type="ECO:0000313" key="7">
    <source>
        <dbReference type="Proteomes" id="UP000272942"/>
    </source>
</evidence>
<organism evidence="8">
    <name type="scientific">Echinostoma caproni</name>
    <dbReference type="NCBI Taxonomy" id="27848"/>
    <lineage>
        <taxon>Eukaryota</taxon>
        <taxon>Metazoa</taxon>
        <taxon>Spiralia</taxon>
        <taxon>Lophotrochozoa</taxon>
        <taxon>Platyhelminthes</taxon>
        <taxon>Trematoda</taxon>
        <taxon>Digenea</taxon>
        <taxon>Plagiorchiida</taxon>
        <taxon>Echinostomata</taxon>
        <taxon>Echinostomatoidea</taxon>
        <taxon>Echinostomatidae</taxon>
        <taxon>Echinostoma</taxon>
    </lineage>
</organism>
<feature type="coiled-coil region" evidence="4">
    <location>
        <begin position="53"/>
        <end position="87"/>
    </location>
</feature>
<dbReference type="InterPro" id="IPR006933">
    <property type="entry name" value="HAP1_N"/>
</dbReference>
<dbReference type="GO" id="GO:0031410">
    <property type="term" value="C:cytoplasmic vesicle"/>
    <property type="evidence" value="ECO:0007669"/>
    <property type="project" value="TreeGrafter"/>
</dbReference>
<keyword evidence="2 4" id="KW-0175">Coiled coil</keyword>